<dbReference type="EMBL" id="AYUF01000494">
    <property type="protein sequence ID" value="ETK00885.1"/>
    <property type="molecule type" value="Genomic_DNA"/>
</dbReference>
<evidence type="ECO:0000313" key="2">
    <source>
        <dbReference type="Proteomes" id="UP000018837"/>
    </source>
</evidence>
<evidence type="ECO:0000313" key="1">
    <source>
        <dbReference type="EMBL" id="ETK00885.1"/>
    </source>
</evidence>
<dbReference type="Proteomes" id="UP000018837">
    <property type="component" value="Unassembled WGS sequence"/>
</dbReference>
<dbReference type="InterPro" id="IPR014985">
    <property type="entry name" value="WbqC"/>
</dbReference>
<reference evidence="1 2" key="1">
    <citation type="submission" date="2013-11" db="EMBL/GenBank/DDBJ databases">
        <title>Single cell genomics of uncultured Tannerella BU063 (oral taxon 286).</title>
        <authorList>
            <person name="Beall C.J."/>
            <person name="Campbell A.G."/>
            <person name="Griffen A.L."/>
            <person name="Podar M."/>
            <person name="Leys E.J."/>
        </authorList>
    </citation>
    <scope>NUCLEOTIDE SEQUENCE [LARGE SCALE GENOMIC DNA]</scope>
    <source>
        <strain evidence="1">Cell 2</strain>
    </source>
</reference>
<proteinExistence type="predicted"/>
<accession>W2C131</accession>
<name>W2C131_9BACT</name>
<sequence>MLLPTAYLGPIPYYRLMHRAADVSIEAWEHYPKQTLRNRCLIATAGGVQALTVPVVRPDNPKAPTRDIRISDHGRWRHLHWQALVSAYGMSPFFEYYADDFAPFYERPYTFLIDYNMALQSLVCELLDISPTVGLTEEYMPPESVTDDLREAFTPRQPRPEHPDLPPPRPYYQVFGRKHGFQPDLSIVDLLFNMGNESLLYL</sequence>
<organism evidence="1 2">
    <name type="scientific">Tannerella sp. oral taxon BU063 isolate Cell 2</name>
    <dbReference type="NCBI Taxonomy" id="1411148"/>
    <lineage>
        <taxon>Bacteria</taxon>
        <taxon>Pseudomonadati</taxon>
        <taxon>Bacteroidota</taxon>
        <taxon>Bacteroidia</taxon>
        <taxon>Bacteroidales</taxon>
        <taxon>Tannerellaceae</taxon>
        <taxon>Tannerella</taxon>
    </lineage>
</organism>
<dbReference type="PATRIC" id="fig|1411148.3.peg.2088"/>
<comment type="caution">
    <text evidence="1">The sequence shown here is derived from an EMBL/GenBank/DDBJ whole genome shotgun (WGS) entry which is preliminary data.</text>
</comment>
<gene>
    <name evidence="1" type="ORF">N425_12575</name>
</gene>
<evidence type="ECO:0008006" key="3">
    <source>
        <dbReference type="Google" id="ProtNLM"/>
    </source>
</evidence>
<dbReference type="AlphaFoldDB" id="W2C131"/>
<dbReference type="Pfam" id="PF08889">
    <property type="entry name" value="WbqC"/>
    <property type="match status" value="1"/>
</dbReference>
<protein>
    <recommendedName>
        <fullName evidence="3">WbqC-like protein</fullName>
    </recommendedName>
</protein>